<feature type="transmembrane region" description="Helical" evidence="5">
    <location>
        <begin position="302"/>
        <end position="324"/>
    </location>
</feature>
<dbReference type="PROSITE" id="PS50850">
    <property type="entry name" value="MFS"/>
    <property type="match status" value="1"/>
</dbReference>
<evidence type="ECO:0000259" key="6">
    <source>
        <dbReference type="PROSITE" id="PS50850"/>
    </source>
</evidence>
<keyword evidence="3 5" id="KW-1133">Transmembrane helix</keyword>
<feature type="transmembrane region" description="Helical" evidence="5">
    <location>
        <begin position="330"/>
        <end position="352"/>
    </location>
</feature>
<dbReference type="InterPro" id="IPR020846">
    <property type="entry name" value="MFS_dom"/>
</dbReference>
<keyword evidence="8" id="KW-1185">Reference proteome</keyword>
<dbReference type="STRING" id="1392247.A0A3N4KF23"/>
<feature type="transmembrane region" description="Helical" evidence="5">
    <location>
        <begin position="463"/>
        <end position="484"/>
    </location>
</feature>
<feature type="transmembrane region" description="Helical" evidence="5">
    <location>
        <begin position="237"/>
        <end position="257"/>
    </location>
</feature>
<protein>
    <submittedName>
        <fullName evidence="7">MFS general substrate transporter</fullName>
    </submittedName>
</protein>
<feature type="transmembrane region" description="Helical" evidence="5">
    <location>
        <begin position="105"/>
        <end position="127"/>
    </location>
</feature>
<sequence>MSSCDTSHAAALDIENTTMTERTPLLLAPANTYTSVSQEHSQEDSDVLFPIISKVVSVGALGVESQPLPVLGIHLDSEDGLDLKEDDVSTLNGTAFHGGISKRKFWIIFTGILIANFVAAADSTIMASTHTSITSAFNSSNAASWLSTSFMLTSTSFQPLYGRISDTIGRKIPFVFSCFVFTVATAWCALAGSMGSFIAARAVCGIGAGGMLTMGAIVLSDILPIEIRGNYQSINNLAYGTGSALGAAVGGFLADSIGWRWEFGIQVPFGIFCMVVCMWTIPSPEELGNTIEMGTWERFSEFDLAGSLYLTTSVGCLILGMSLGGNIFPWTHPIVIVSLIMSFVLGNLLLRVEKVAKSPVMPLELVWGKPRGNLIFNNFFAAVTINTVFFNLPLYFQTVLLESATAAGTRLLVPSLAGTTSAVAAGIIITQTGRLKPIIFIGSILVIVGAISLCCMDRFFAGWVYFLFLVPTNLGVGFVFPSTLMSVLATSSQNDQAVATSTLILWRCLGSVIGVASSSLIVQNFLLYFLERRIIGEGKREVIEKVRKSVTAIFDLPKETQDQVISSYDSSLRLCFLWSVFTAVIAFVLIAGIQLPSLRSLPTVKDIENECSRKTGDDYQKLDD</sequence>
<feature type="transmembrane region" description="Helical" evidence="5">
    <location>
        <begin position="198"/>
        <end position="225"/>
    </location>
</feature>
<dbReference type="EMBL" id="ML119172">
    <property type="protein sequence ID" value="RPB07942.1"/>
    <property type="molecule type" value="Genomic_DNA"/>
</dbReference>
<evidence type="ECO:0000256" key="5">
    <source>
        <dbReference type="SAM" id="Phobius"/>
    </source>
</evidence>
<reference evidence="7 8" key="1">
    <citation type="journal article" date="2018" name="Nat. Ecol. Evol.">
        <title>Pezizomycetes genomes reveal the molecular basis of ectomycorrhizal truffle lifestyle.</title>
        <authorList>
            <person name="Murat C."/>
            <person name="Payen T."/>
            <person name="Noel B."/>
            <person name="Kuo A."/>
            <person name="Morin E."/>
            <person name="Chen J."/>
            <person name="Kohler A."/>
            <person name="Krizsan K."/>
            <person name="Balestrini R."/>
            <person name="Da Silva C."/>
            <person name="Montanini B."/>
            <person name="Hainaut M."/>
            <person name="Levati E."/>
            <person name="Barry K.W."/>
            <person name="Belfiori B."/>
            <person name="Cichocki N."/>
            <person name="Clum A."/>
            <person name="Dockter R.B."/>
            <person name="Fauchery L."/>
            <person name="Guy J."/>
            <person name="Iotti M."/>
            <person name="Le Tacon F."/>
            <person name="Lindquist E.A."/>
            <person name="Lipzen A."/>
            <person name="Malagnac F."/>
            <person name="Mello A."/>
            <person name="Molinier V."/>
            <person name="Miyauchi S."/>
            <person name="Poulain J."/>
            <person name="Riccioni C."/>
            <person name="Rubini A."/>
            <person name="Sitrit Y."/>
            <person name="Splivallo R."/>
            <person name="Traeger S."/>
            <person name="Wang M."/>
            <person name="Zifcakova L."/>
            <person name="Wipf D."/>
            <person name="Zambonelli A."/>
            <person name="Paolocci F."/>
            <person name="Nowrousian M."/>
            <person name="Ottonello S."/>
            <person name="Baldrian P."/>
            <person name="Spatafora J.W."/>
            <person name="Henrissat B."/>
            <person name="Nagy L.G."/>
            <person name="Aury J.M."/>
            <person name="Wincker P."/>
            <person name="Grigoriev I.V."/>
            <person name="Bonfante P."/>
            <person name="Martin F.M."/>
        </authorList>
    </citation>
    <scope>NUCLEOTIDE SEQUENCE [LARGE SCALE GENOMIC DNA]</scope>
    <source>
        <strain evidence="7 8">CCBAS932</strain>
    </source>
</reference>
<feature type="transmembrane region" description="Helical" evidence="5">
    <location>
        <begin position="142"/>
        <end position="161"/>
    </location>
</feature>
<keyword evidence="2 5" id="KW-0812">Transmembrane</keyword>
<dbReference type="Gene3D" id="1.20.1250.20">
    <property type="entry name" value="MFS general substrate transporter like domains"/>
    <property type="match status" value="2"/>
</dbReference>
<dbReference type="InterPro" id="IPR011701">
    <property type="entry name" value="MFS"/>
</dbReference>
<keyword evidence="4 5" id="KW-0472">Membrane</keyword>
<dbReference type="SUPFAM" id="SSF103473">
    <property type="entry name" value="MFS general substrate transporter"/>
    <property type="match status" value="1"/>
</dbReference>
<organism evidence="7 8">
    <name type="scientific">Morchella conica CCBAS932</name>
    <dbReference type="NCBI Taxonomy" id="1392247"/>
    <lineage>
        <taxon>Eukaryota</taxon>
        <taxon>Fungi</taxon>
        <taxon>Dikarya</taxon>
        <taxon>Ascomycota</taxon>
        <taxon>Pezizomycotina</taxon>
        <taxon>Pezizomycetes</taxon>
        <taxon>Pezizales</taxon>
        <taxon>Morchellaceae</taxon>
        <taxon>Morchella</taxon>
    </lineage>
</organism>
<dbReference type="Proteomes" id="UP000277580">
    <property type="component" value="Unassembled WGS sequence"/>
</dbReference>
<dbReference type="InterPro" id="IPR036259">
    <property type="entry name" value="MFS_trans_sf"/>
</dbReference>
<dbReference type="InParanoid" id="A0A3N4KF23"/>
<dbReference type="AlphaFoldDB" id="A0A3N4KF23"/>
<dbReference type="GO" id="GO:0000329">
    <property type="term" value="C:fungal-type vacuole membrane"/>
    <property type="evidence" value="ECO:0007669"/>
    <property type="project" value="TreeGrafter"/>
</dbReference>
<dbReference type="OrthoDB" id="419537at2759"/>
<feature type="transmembrane region" description="Helical" evidence="5">
    <location>
        <begin position="263"/>
        <end position="281"/>
    </location>
</feature>
<dbReference type="PANTHER" id="PTHR23501">
    <property type="entry name" value="MAJOR FACILITATOR SUPERFAMILY"/>
    <property type="match status" value="1"/>
</dbReference>
<name>A0A3N4KF23_9PEZI</name>
<feature type="transmembrane region" description="Helical" evidence="5">
    <location>
        <begin position="173"/>
        <end position="192"/>
    </location>
</feature>
<gene>
    <name evidence="7" type="ORF">P167DRAFT_539735</name>
</gene>
<dbReference type="PANTHER" id="PTHR23501:SF67">
    <property type="entry name" value="MFS MULTIDRUG EFFLUX TRANSPORTER (EUROFUNG)"/>
    <property type="match status" value="1"/>
</dbReference>
<comment type="subcellular location">
    <subcellularLocation>
        <location evidence="1">Membrane</location>
        <topology evidence="1">Multi-pass membrane protein</topology>
    </subcellularLocation>
</comment>
<evidence type="ECO:0000256" key="3">
    <source>
        <dbReference type="ARBA" id="ARBA00022989"/>
    </source>
</evidence>
<dbReference type="GO" id="GO:0015174">
    <property type="term" value="F:basic amino acid transmembrane transporter activity"/>
    <property type="evidence" value="ECO:0007669"/>
    <property type="project" value="TreeGrafter"/>
</dbReference>
<dbReference type="Pfam" id="PF07690">
    <property type="entry name" value="MFS_1"/>
    <property type="match status" value="1"/>
</dbReference>
<accession>A0A3N4KF23</accession>
<feature type="transmembrane region" description="Helical" evidence="5">
    <location>
        <begin position="438"/>
        <end position="456"/>
    </location>
</feature>
<evidence type="ECO:0000256" key="4">
    <source>
        <dbReference type="ARBA" id="ARBA00023136"/>
    </source>
</evidence>
<dbReference type="CDD" id="cd17502">
    <property type="entry name" value="MFS_Azr1_MDR_like"/>
    <property type="match status" value="1"/>
</dbReference>
<evidence type="ECO:0000313" key="8">
    <source>
        <dbReference type="Proteomes" id="UP000277580"/>
    </source>
</evidence>
<proteinExistence type="predicted"/>
<feature type="transmembrane region" description="Helical" evidence="5">
    <location>
        <begin position="504"/>
        <end position="530"/>
    </location>
</feature>
<evidence type="ECO:0000256" key="1">
    <source>
        <dbReference type="ARBA" id="ARBA00004141"/>
    </source>
</evidence>
<dbReference type="FunCoup" id="A0A3N4KF23">
    <property type="interactions" value="32"/>
</dbReference>
<evidence type="ECO:0000256" key="2">
    <source>
        <dbReference type="ARBA" id="ARBA00022692"/>
    </source>
</evidence>
<feature type="transmembrane region" description="Helical" evidence="5">
    <location>
        <begin position="373"/>
        <end position="396"/>
    </location>
</feature>
<evidence type="ECO:0000313" key="7">
    <source>
        <dbReference type="EMBL" id="RPB07942.1"/>
    </source>
</evidence>
<feature type="domain" description="Major facilitator superfamily (MFS) profile" evidence="6">
    <location>
        <begin position="108"/>
        <end position="599"/>
    </location>
</feature>
<feature type="transmembrane region" description="Helical" evidence="5">
    <location>
        <begin position="575"/>
        <end position="595"/>
    </location>
</feature>